<dbReference type="AlphaFoldDB" id="A0AA44AP06"/>
<feature type="transmembrane region" description="Helical" evidence="1">
    <location>
        <begin position="44"/>
        <end position="70"/>
    </location>
</feature>
<keyword evidence="1" id="KW-1133">Transmembrane helix</keyword>
<protein>
    <submittedName>
        <fullName evidence="2">Uncharacterized protein</fullName>
    </submittedName>
</protein>
<keyword evidence="1" id="KW-0472">Membrane</keyword>
<keyword evidence="1" id="KW-0812">Transmembrane</keyword>
<accession>A0AA44AP06</accession>
<evidence type="ECO:0000256" key="1">
    <source>
        <dbReference type="SAM" id="Phobius"/>
    </source>
</evidence>
<name>A0AA44AP06_9BACT</name>
<evidence type="ECO:0000313" key="2">
    <source>
        <dbReference type="EMBL" id="MTU70820.1"/>
    </source>
</evidence>
<dbReference type="Proteomes" id="UP000448908">
    <property type="component" value="Unassembled WGS sequence"/>
</dbReference>
<organism evidence="2 3">
    <name type="scientific">Parabacteroides merdae</name>
    <dbReference type="NCBI Taxonomy" id="46503"/>
    <lineage>
        <taxon>Bacteria</taxon>
        <taxon>Pseudomonadati</taxon>
        <taxon>Bacteroidota</taxon>
        <taxon>Bacteroidia</taxon>
        <taxon>Bacteroidales</taxon>
        <taxon>Tannerellaceae</taxon>
        <taxon>Parabacteroides</taxon>
    </lineage>
</organism>
<comment type="caution">
    <text evidence="2">The sequence shown here is derived from an EMBL/GenBank/DDBJ whole genome shotgun (WGS) entry which is preliminary data.</text>
</comment>
<dbReference type="RefSeq" id="WP_155150454.1">
    <property type="nucleotide sequence ID" value="NZ_JBCOVQ010000021.1"/>
</dbReference>
<feature type="transmembrane region" description="Helical" evidence="1">
    <location>
        <begin position="12"/>
        <end position="32"/>
    </location>
</feature>
<proteinExistence type="predicted"/>
<gene>
    <name evidence="2" type="ORF">GMD92_17555</name>
</gene>
<dbReference type="EMBL" id="WNDA01000035">
    <property type="protein sequence ID" value="MTU70820.1"/>
    <property type="molecule type" value="Genomic_DNA"/>
</dbReference>
<feature type="transmembrane region" description="Helical" evidence="1">
    <location>
        <begin position="150"/>
        <end position="168"/>
    </location>
</feature>
<reference evidence="2 3" key="1">
    <citation type="journal article" date="2019" name="Nat. Med.">
        <title>A library of human gut bacterial isolates paired with longitudinal multiomics data enables mechanistic microbiome research.</title>
        <authorList>
            <person name="Poyet M."/>
            <person name="Groussin M."/>
            <person name="Gibbons S.M."/>
            <person name="Avila-Pacheco J."/>
            <person name="Jiang X."/>
            <person name="Kearney S.M."/>
            <person name="Perrotta A.R."/>
            <person name="Berdy B."/>
            <person name="Zhao S."/>
            <person name="Lieberman T.D."/>
            <person name="Swanson P.K."/>
            <person name="Smith M."/>
            <person name="Roesemann S."/>
            <person name="Alexander J.E."/>
            <person name="Rich S.A."/>
            <person name="Livny J."/>
            <person name="Vlamakis H."/>
            <person name="Clish C."/>
            <person name="Bullock K."/>
            <person name="Deik A."/>
            <person name="Scott J."/>
            <person name="Pierce K.A."/>
            <person name="Xavier R.J."/>
            <person name="Alm E.J."/>
        </authorList>
    </citation>
    <scope>NUCLEOTIDE SEQUENCE [LARGE SCALE GENOMIC DNA]</scope>
    <source>
        <strain evidence="2 3">BIOML-A16</strain>
    </source>
</reference>
<sequence length="188" mass="21500">MGLLDLLRFSFSSLVWGILITVICLVLFFVLIRGWHKNATFTLISYLIGLVLFILLSFQCTLIMGAIKIVNISDFYASKIQQLMQHSFYDNQEVTLQQSQQIIEGLVDAYPVLGHFFQSGEFTGYTAVELPEAMRGEMCSFLRYFIFRRLLWCLAFVILGAIGVIWTLNPANCGYNAKRTYTSSEEIF</sequence>
<evidence type="ECO:0000313" key="3">
    <source>
        <dbReference type="Proteomes" id="UP000448908"/>
    </source>
</evidence>